<dbReference type="STRING" id="204669.Acid345_3699"/>
<proteinExistence type="predicted"/>
<keyword evidence="1" id="KW-1133">Transmembrane helix</keyword>
<dbReference type="EMBL" id="CP000360">
    <property type="protein sequence ID" value="ABF42700.1"/>
    <property type="molecule type" value="Genomic_DNA"/>
</dbReference>
<dbReference type="Proteomes" id="UP000002432">
    <property type="component" value="Chromosome"/>
</dbReference>
<keyword evidence="3" id="KW-1185">Reference proteome</keyword>
<feature type="transmembrane region" description="Helical" evidence="1">
    <location>
        <begin position="52"/>
        <end position="73"/>
    </location>
</feature>
<evidence type="ECO:0000256" key="1">
    <source>
        <dbReference type="SAM" id="Phobius"/>
    </source>
</evidence>
<accession>Q1IKA0</accession>
<feature type="transmembrane region" description="Helical" evidence="1">
    <location>
        <begin position="26"/>
        <end position="46"/>
    </location>
</feature>
<organism evidence="2 3">
    <name type="scientific">Koribacter versatilis (strain Ellin345)</name>
    <dbReference type="NCBI Taxonomy" id="204669"/>
    <lineage>
        <taxon>Bacteria</taxon>
        <taxon>Pseudomonadati</taxon>
        <taxon>Acidobacteriota</taxon>
        <taxon>Terriglobia</taxon>
        <taxon>Terriglobales</taxon>
        <taxon>Candidatus Korobacteraceae</taxon>
        <taxon>Candidatus Korobacter</taxon>
    </lineage>
</organism>
<keyword evidence="1" id="KW-0812">Transmembrane</keyword>
<dbReference type="KEGG" id="aba:Acid345_3699"/>
<reference evidence="2 3" key="1">
    <citation type="journal article" date="2009" name="Appl. Environ. Microbiol.">
        <title>Three genomes from the phylum Acidobacteria provide insight into the lifestyles of these microorganisms in soils.</title>
        <authorList>
            <person name="Ward N.L."/>
            <person name="Challacombe J.F."/>
            <person name="Janssen P.H."/>
            <person name="Henrissat B."/>
            <person name="Coutinho P.M."/>
            <person name="Wu M."/>
            <person name="Xie G."/>
            <person name="Haft D.H."/>
            <person name="Sait M."/>
            <person name="Badger J."/>
            <person name="Barabote R.D."/>
            <person name="Bradley B."/>
            <person name="Brettin T.S."/>
            <person name="Brinkac L.M."/>
            <person name="Bruce D."/>
            <person name="Creasy T."/>
            <person name="Daugherty S.C."/>
            <person name="Davidsen T.M."/>
            <person name="DeBoy R.T."/>
            <person name="Detter J.C."/>
            <person name="Dodson R.J."/>
            <person name="Durkin A.S."/>
            <person name="Ganapathy A."/>
            <person name="Gwinn-Giglio M."/>
            <person name="Han C.S."/>
            <person name="Khouri H."/>
            <person name="Kiss H."/>
            <person name="Kothari S.P."/>
            <person name="Madupu R."/>
            <person name="Nelson K.E."/>
            <person name="Nelson W.C."/>
            <person name="Paulsen I."/>
            <person name="Penn K."/>
            <person name="Ren Q."/>
            <person name="Rosovitz M.J."/>
            <person name="Selengut J.D."/>
            <person name="Shrivastava S."/>
            <person name="Sullivan S.A."/>
            <person name="Tapia R."/>
            <person name="Thompson L.S."/>
            <person name="Watkins K.L."/>
            <person name="Yang Q."/>
            <person name="Yu C."/>
            <person name="Zafar N."/>
            <person name="Zhou L."/>
            <person name="Kuske C.R."/>
        </authorList>
    </citation>
    <scope>NUCLEOTIDE SEQUENCE [LARGE SCALE GENOMIC DNA]</scope>
    <source>
        <strain evidence="2 3">Ellin345</strain>
    </source>
</reference>
<keyword evidence="1" id="KW-0472">Membrane</keyword>
<dbReference type="RefSeq" id="WP_011524499.1">
    <property type="nucleotide sequence ID" value="NC_008009.1"/>
</dbReference>
<name>Q1IKA0_KORVE</name>
<evidence type="ECO:0000313" key="3">
    <source>
        <dbReference type="Proteomes" id="UP000002432"/>
    </source>
</evidence>
<sequence>MAETRWEAGTDTKVPLVFRPRLLRSLGWTLLLLALVMLSFHVLWMWNRLGRGAWLVAIGLGMDALVGLGLIWAGNRAKRNQ</sequence>
<dbReference type="HOGENOM" id="CLU_2569373_0_0_0"/>
<dbReference type="EnsemblBacteria" id="ABF42700">
    <property type="protein sequence ID" value="ABF42700"/>
    <property type="gene ID" value="Acid345_3699"/>
</dbReference>
<dbReference type="AlphaFoldDB" id="Q1IKA0"/>
<protein>
    <submittedName>
        <fullName evidence="2">Uncharacterized protein</fullName>
    </submittedName>
</protein>
<gene>
    <name evidence="2" type="ordered locus">Acid345_3699</name>
</gene>
<evidence type="ECO:0000313" key="2">
    <source>
        <dbReference type="EMBL" id="ABF42700.1"/>
    </source>
</evidence>